<gene>
    <name evidence="2" type="ORF">BQ2448_2052</name>
</gene>
<name>A0A238F528_9BASI</name>
<sequence>MGGDDGGDGFDLDEVFGPSGGQQLGTALSVDDDSQQTVTQGIKRGFEGQDGLGEAEDEEMTLTDVEDDEMPSALPTASQSRPTAGNRRVLGRTQSVPASAFRGEYRF</sequence>
<dbReference type="EMBL" id="FMSP01000004">
    <property type="protein sequence ID" value="SCV69032.1"/>
    <property type="molecule type" value="Genomic_DNA"/>
</dbReference>
<protein>
    <submittedName>
        <fullName evidence="2">BQ2448_2052 protein</fullName>
    </submittedName>
</protein>
<evidence type="ECO:0000313" key="2">
    <source>
        <dbReference type="EMBL" id="SCV69032.1"/>
    </source>
</evidence>
<feature type="compositionally biased region" description="Acidic residues" evidence="1">
    <location>
        <begin position="1"/>
        <end position="14"/>
    </location>
</feature>
<dbReference type="Proteomes" id="UP000198372">
    <property type="component" value="Unassembled WGS sequence"/>
</dbReference>
<organism evidence="2 3">
    <name type="scientific">Microbotryum intermedium</name>
    <dbReference type="NCBI Taxonomy" id="269621"/>
    <lineage>
        <taxon>Eukaryota</taxon>
        <taxon>Fungi</taxon>
        <taxon>Dikarya</taxon>
        <taxon>Basidiomycota</taxon>
        <taxon>Pucciniomycotina</taxon>
        <taxon>Microbotryomycetes</taxon>
        <taxon>Microbotryales</taxon>
        <taxon>Microbotryaceae</taxon>
        <taxon>Microbotryum</taxon>
    </lineage>
</organism>
<evidence type="ECO:0000256" key="1">
    <source>
        <dbReference type="SAM" id="MobiDB-lite"/>
    </source>
</evidence>
<proteinExistence type="predicted"/>
<feature type="region of interest" description="Disordered" evidence="1">
    <location>
        <begin position="1"/>
        <end position="107"/>
    </location>
</feature>
<reference evidence="3" key="1">
    <citation type="submission" date="2016-09" db="EMBL/GenBank/DDBJ databases">
        <authorList>
            <person name="Jeantristanb JTB J.-T."/>
            <person name="Ricardo R."/>
        </authorList>
    </citation>
    <scope>NUCLEOTIDE SEQUENCE [LARGE SCALE GENOMIC DNA]</scope>
</reference>
<feature type="compositionally biased region" description="Acidic residues" evidence="1">
    <location>
        <begin position="53"/>
        <end position="70"/>
    </location>
</feature>
<evidence type="ECO:0000313" key="3">
    <source>
        <dbReference type="Proteomes" id="UP000198372"/>
    </source>
</evidence>
<dbReference type="OrthoDB" id="10395627at2759"/>
<dbReference type="AlphaFoldDB" id="A0A238F528"/>
<keyword evidence="3" id="KW-1185">Reference proteome</keyword>
<accession>A0A238F528</accession>